<name>A0A2T7FXX0_9RHOB</name>
<accession>A0A2T7FXX0</accession>
<dbReference type="EMBL" id="QCYG01000004">
    <property type="protein sequence ID" value="PVA07016.1"/>
    <property type="molecule type" value="Genomic_DNA"/>
</dbReference>
<keyword evidence="1" id="KW-0472">Membrane</keyword>
<dbReference type="Pfam" id="PF10658">
    <property type="entry name" value="DUF2484"/>
    <property type="match status" value="1"/>
</dbReference>
<evidence type="ECO:0000256" key="1">
    <source>
        <dbReference type="SAM" id="Phobius"/>
    </source>
</evidence>
<keyword evidence="2" id="KW-0436">Ligase</keyword>
<keyword evidence="3" id="KW-1185">Reference proteome</keyword>
<feature type="transmembrane region" description="Helical" evidence="1">
    <location>
        <begin position="6"/>
        <end position="22"/>
    </location>
</feature>
<dbReference type="GO" id="GO:0016874">
    <property type="term" value="F:ligase activity"/>
    <property type="evidence" value="ECO:0007669"/>
    <property type="project" value="UniProtKB-KW"/>
</dbReference>
<organism evidence="2 3">
    <name type="scientific">Thalassorhabdomicrobium marinisediminis</name>
    <dbReference type="NCBI Taxonomy" id="2170577"/>
    <lineage>
        <taxon>Bacteria</taxon>
        <taxon>Pseudomonadati</taxon>
        <taxon>Pseudomonadota</taxon>
        <taxon>Alphaproteobacteria</taxon>
        <taxon>Rhodobacterales</taxon>
        <taxon>Paracoccaceae</taxon>
        <taxon>Thalassorhabdomicrobium</taxon>
    </lineage>
</organism>
<sequence length="86" mass="9436">MGLSGPVLAAIVWVLAATLTALLPIRRQYVPGITLLVLAPVLILWLAVVHGWVWGVLGLAAFVSMFRNPLKYIYARLRGRTPEVSE</sequence>
<dbReference type="AlphaFoldDB" id="A0A2T7FXX0"/>
<dbReference type="Proteomes" id="UP000244817">
    <property type="component" value="Unassembled WGS sequence"/>
</dbReference>
<evidence type="ECO:0000313" key="2">
    <source>
        <dbReference type="EMBL" id="PVA07016.1"/>
    </source>
</evidence>
<evidence type="ECO:0000313" key="3">
    <source>
        <dbReference type="Proteomes" id="UP000244817"/>
    </source>
</evidence>
<protein>
    <submittedName>
        <fullName evidence="2">UDP-N-acetylmuramate--alanine ligase</fullName>
    </submittedName>
</protein>
<dbReference type="InterPro" id="IPR018919">
    <property type="entry name" value="DUF2484"/>
</dbReference>
<keyword evidence="1" id="KW-0812">Transmembrane</keyword>
<dbReference type="RefSeq" id="WP_108640551.1">
    <property type="nucleotide sequence ID" value="NZ_QCYG01000004.1"/>
</dbReference>
<keyword evidence="1" id="KW-1133">Transmembrane helix</keyword>
<reference evidence="2 3" key="1">
    <citation type="submission" date="2018-04" db="EMBL/GenBank/DDBJ databases">
        <title>Pelagivirga bohaiensis gen. nov., sp. nov., a bacterium isolated from the Bohai Sea.</title>
        <authorList>
            <person name="Ji X."/>
        </authorList>
    </citation>
    <scope>NUCLEOTIDE SEQUENCE [LARGE SCALE GENOMIC DNA]</scope>
    <source>
        <strain evidence="2 3">BH-SD16</strain>
    </source>
</reference>
<proteinExistence type="predicted"/>
<comment type="caution">
    <text evidence="2">The sequence shown here is derived from an EMBL/GenBank/DDBJ whole genome shotgun (WGS) entry which is preliminary data.</text>
</comment>
<feature type="transmembrane region" description="Helical" evidence="1">
    <location>
        <begin position="52"/>
        <end position="70"/>
    </location>
</feature>
<gene>
    <name evidence="2" type="ORF">DC363_07700</name>
</gene>